<reference evidence="3 4" key="1">
    <citation type="submission" date="2018-06" db="EMBL/GenBank/DDBJ databases">
        <authorList>
            <consortium name="Pathogen Informatics"/>
            <person name="Doyle S."/>
        </authorList>
    </citation>
    <scope>NUCLEOTIDE SEQUENCE [LARGE SCALE GENOMIC DNA]</scope>
    <source>
        <strain evidence="3 4">NCTC10571</strain>
    </source>
</reference>
<dbReference type="PANTHER" id="PTHR35579:SF6">
    <property type="entry name" value="DUF324 DOMAIN-CONTAINING PROTEIN"/>
    <property type="match status" value="1"/>
</dbReference>
<feature type="domain" description="CRISPR type III-associated protein" evidence="2">
    <location>
        <begin position="274"/>
        <end position="435"/>
    </location>
</feature>
<sequence>MDRNDENSARIIKKIIFNIPMQTYSPLRISSGVDDGITDILVLKDKKGKAFIPGTSITGVLRAKMSNIYGDRAVDRLFGSIDDDGNQSMVNISDIVLENAKIINRDGIKIDSFTGVSKQGAKFDFEAIDKGATGDLYIEVTLRESCLSEQNKPNISYRKEHKDFAINGDVYGELTATIADILTEGINVGSLTTKGYGKIKSREPVKMYVFDFKNPQGAMKWWQYLNEGILQDVAYTGNKTVAVVSEKDFVMQMEFALTSSMIIRDYDVDTDDEKEKIAAVQMKSGEDFVIPATSIKGVLKSRAYRILMNLNHHDEQKAEDFLDKLMGRETDNKEDKGQKSRLYIDEVYIKPNILHSKKQSRNRIDRFTGGTIDSALFTDKPIWQTDKSKATIAINLQVQNCDEKEAGLMLLVMKDLWLGDLAIGGNKAIGKGVLKGKKCTIQYAGESFLIQDDGGFHVSDNIDKLEAYVQKLSGE</sequence>
<dbReference type="EMBL" id="UGPP01000001">
    <property type="protein sequence ID" value="STY72180.1"/>
    <property type="molecule type" value="Genomic_DNA"/>
</dbReference>
<dbReference type="InterPro" id="IPR005537">
    <property type="entry name" value="RAMP_III_fam"/>
</dbReference>
<dbReference type="CDD" id="cd09726">
    <property type="entry name" value="RAMP_I_III"/>
    <property type="match status" value="2"/>
</dbReference>
<proteinExistence type="predicted"/>
<dbReference type="RefSeq" id="WP_115152239.1">
    <property type="nucleotide sequence ID" value="NZ_UGPP01000001.1"/>
</dbReference>
<dbReference type="GO" id="GO:0051607">
    <property type="term" value="P:defense response to virus"/>
    <property type="evidence" value="ECO:0007669"/>
    <property type="project" value="UniProtKB-KW"/>
</dbReference>
<organism evidence="3 4">
    <name type="scientific">Megamonas hypermegale</name>
    <dbReference type="NCBI Taxonomy" id="158847"/>
    <lineage>
        <taxon>Bacteria</taxon>
        <taxon>Bacillati</taxon>
        <taxon>Bacillota</taxon>
        <taxon>Negativicutes</taxon>
        <taxon>Selenomonadales</taxon>
        <taxon>Selenomonadaceae</taxon>
        <taxon>Megamonas</taxon>
    </lineage>
</organism>
<evidence type="ECO:0000256" key="1">
    <source>
        <dbReference type="ARBA" id="ARBA00023118"/>
    </source>
</evidence>
<keyword evidence="1" id="KW-0051">Antiviral defense</keyword>
<dbReference type="InterPro" id="IPR052216">
    <property type="entry name" value="CRISPR_Csm3_endoribonuclease"/>
</dbReference>
<evidence type="ECO:0000313" key="3">
    <source>
        <dbReference type="EMBL" id="STY72180.1"/>
    </source>
</evidence>
<dbReference type="PANTHER" id="PTHR35579">
    <property type="entry name" value="CRISPR SYSTEM CMS ENDORIBONUCLEASE CSM3"/>
    <property type="match status" value="1"/>
</dbReference>
<dbReference type="Proteomes" id="UP000255234">
    <property type="component" value="Unassembled WGS sequence"/>
</dbReference>
<dbReference type="Pfam" id="PF03787">
    <property type="entry name" value="RAMPs"/>
    <property type="match status" value="2"/>
</dbReference>
<evidence type="ECO:0000313" key="4">
    <source>
        <dbReference type="Proteomes" id="UP000255234"/>
    </source>
</evidence>
<protein>
    <submittedName>
        <fullName evidence="3">CRISPR-associated RAMP protein, SSO1426 family</fullName>
    </submittedName>
</protein>
<name>A0A378NUZ5_9FIRM</name>
<gene>
    <name evidence="3" type="ORF">NCTC10571_02371</name>
</gene>
<evidence type="ECO:0000259" key="2">
    <source>
        <dbReference type="Pfam" id="PF03787"/>
    </source>
</evidence>
<dbReference type="AlphaFoldDB" id="A0A378NUZ5"/>
<accession>A0A378NUZ5</accession>
<feature type="domain" description="CRISPR type III-associated protein" evidence="2">
    <location>
        <begin position="23"/>
        <end position="200"/>
    </location>
</feature>